<comment type="caution">
    <text evidence="2">The sequence shown here is derived from an EMBL/GenBank/DDBJ whole genome shotgun (WGS) entry which is preliminary data.</text>
</comment>
<dbReference type="Proteomes" id="UP000231912">
    <property type="component" value="Unassembled WGS sequence"/>
</dbReference>
<gene>
    <name evidence="2" type="ORF">CH371_04615</name>
</gene>
<evidence type="ECO:0000256" key="1">
    <source>
        <dbReference type="SAM" id="Phobius"/>
    </source>
</evidence>
<sequence>MNIKKISIILVLGMGIGLIVYLLKGEADERGWFLSEEEKRERAEWMAKGSPPGSGGVPGSDPDFLQNVDDAVPPEKVLKDYLEWSEYPPISRPLTRYNEDLLNPYFIPLAPIPMVDKPQDTKPNGYSCKLQPLQWAAIGVRDPIHITLECFDSRYEKAPLDVRNVRLWKEFDGVKYTALPPDGNDKGLDGDAKAKDNVYTFEWRPTYKDWGDMFFEVEFVYGKEKKQGKLLSSFFSSPYQPAEWSGYFLDLPKEGSLTVKAGVNVFKAGSYHLEANLVNASNGEPIAWATFDGKLNGGRQEVDFLFYGKLIKESGFEGPYALTQLRGYRVNLAVDPDWFGQGEEGMRKILAAKTTEPDKELLAPHKENYTTKSYDLNNFSSKAWEAPEKDQKVKQLQDLAR</sequence>
<proteinExistence type="predicted"/>
<protein>
    <submittedName>
        <fullName evidence="2">Uncharacterized protein</fullName>
    </submittedName>
</protein>
<keyword evidence="1" id="KW-0812">Transmembrane</keyword>
<evidence type="ECO:0000313" key="3">
    <source>
        <dbReference type="Proteomes" id="UP000231912"/>
    </source>
</evidence>
<dbReference type="AlphaFoldDB" id="A0A2M9ZG24"/>
<dbReference type="RefSeq" id="WP_100757826.1">
    <property type="nucleotide sequence ID" value="NZ_NPDT01000001.1"/>
</dbReference>
<reference evidence="2 3" key="1">
    <citation type="submission" date="2017-07" db="EMBL/GenBank/DDBJ databases">
        <title>Leptospira spp. isolated from tropical soils.</title>
        <authorList>
            <person name="Thibeaux R."/>
            <person name="Iraola G."/>
            <person name="Ferres I."/>
            <person name="Bierque E."/>
            <person name="Girault D."/>
            <person name="Soupe-Gilbert M.-E."/>
            <person name="Picardeau M."/>
            <person name="Goarant C."/>
        </authorList>
    </citation>
    <scope>NUCLEOTIDE SEQUENCE [LARGE SCALE GENOMIC DNA]</scope>
    <source>
        <strain evidence="2 3">FH2-C-A2</strain>
    </source>
</reference>
<organism evidence="2 3">
    <name type="scientific">Leptospira wolffii</name>
    <dbReference type="NCBI Taxonomy" id="409998"/>
    <lineage>
        <taxon>Bacteria</taxon>
        <taxon>Pseudomonadati</taxon>
        <taxon>Spirochaetota</taxon>
        <taxon>Spirochaetia</taxon>
        <taxon>Leptospirales</taxon>
        <taxon>Leptospiraceae</taxon>
        <taxon>Leptospira</taxon>
    </lineage>
</organism>
<keyword evidence="1" id="KW-1133">Transmembrane helix</keyword>
<name>A0A2M9ZG24_9LEPT</name>
<keyword evidence="1" id="KW-0472">Membrane</keyword>
<evidence type="ECO:0000313" key="2">
    <source>
        <dbReference type="EMBL" id="PJZ67326.1"/>
    </source>
</evidence>
<accession>A0A2M9ZG24</accession>
<feature type="transmembrane region" description="Helical" evidence="1">
    <location>
        <begin position="6"/>
        <end position="23"/>
    </location>
</feature>
<dbReference type="EMBL" id="NPDT01000001">
    <property type="protein sequence ID" value="PJZ67326.1"/>
    <property type="molecule type" value="Genomic_DNA"/>
</dbReference>